<comment type="caution">
    <text evidence="1">The sequence shown here is derived from an EMBL/GenBank/DDBJ whole genome shotgun (WGS) entry which is preliminary data.</text>
</comment>
<reference evidence="1" key="1">
    <citation type="journal article" date="2015" name="Nature">
        <title>Complex archaea that bridge the gap between prokaryotes and eukaryotes.</title>
        <authorList>
            <person name="Spang A."/>
            <person name="Saw J.H."/>
            <person name="Jorgensen S.L."/>
            <person name="Zaremba-Niedzwiedzka K."/>
            <person name="Martijn J."/>
            <person name="Lind A.E."/>
            <person name="van Eijk R."/>
            <person name="Schleper C."/>
            <person name="Guy L."/>
            <person name="Ettema T.J."/>
        </authorList>
    </citation>
    <scope>NUCLEOTIDE SEQUENCE</scope>
</reference>
<evidence type="ECO:0008006" key="2">
    <source>
        <dbReference type="Google" id="ProtNLM"/>
    </source>
</evidence>
<protein>
    <recommendedName>
        <fullName evidence="2">Protein NO VEIN C-terminal domain-containing protein</fullName>
    </recommendedName>
</protein>
<dbReference type="EMBL" id="LAZR01023189">
    <property type="protein sequence ID" value="KKL79381.1"/>
    <property type="molecule type" value="Genomic_DNA"/>
</dbReference>
<dbReference type="GO" id="GO:0003676">
    <property type="term" value="F:nucleic acid binding"/>
    <property type="evidence" value="ECO:0007669"/>
    <property type="project" value="InterPro"/>
</dbReference>
<organism evidence="1">
    <name type="scientific">marine sediment metagenome</name>
    <dbReference type="NCBI Taxonomy" id="412755"/>
    <lineage>
        <taxon>unclassified sequences</taxon>
        <taxon>metagenomes</taxon>
        <taxon>ecological metagenomes</taxon>
    </lineage>
</organism>
<sequence>TFFFIMTSKQNVGNAGEYYISALLSAKDFVVTVTLGRNIGYDLLVENPNGSTLKISVKTALSKKAKDFLLSNKCEKLRDPNLFYAFIRLNEFEEMPDYWIVPAEEVAEVLAYSHKKWLSTPRRNGGKHNDTTMRAFYVVENQYLPKDWIKKVEKFKSNFKILEDFNNESILYSRKPMFT</sequence>
<evidence type="ECO:0000313" key="1">
    <source>
        <dbReference type="EMBL" id="KKL79381.1"/>
    </source>
</evidence>
<dbReference type="Gene3D" id="3.40.1350.10">
    <property type="match status" value="1"/>
</dbReference>
<dbReference type="AlphaFoldDB" id="A0A0F9FLJ7"/>
<proteinExistence type="predicted"/>
<feature type="non-terminal residue" evidence="1">
    <location>
        <position position="1"/>
    </location>
</feature>
<accession>A0A0F9FLJ7</accession>
<gene>
    <name evidence="1" type="ORF">LCGC14_2015430</name>
</gene>
<dbReference type="InterPro" id="IPR011856">
    <property type="entry name" value="tRNA_endonuc-like_dom_sf"/>
</dbReference>
<name>A0A0F9FLJ7_9ZZZZ</name>